<dbReference type="RefSeq" id="WP_143988883.1">
    <property type="nucleotide sequence ID" value="NZ_CP041692.1"/>
</dbReference>
<dbReference type="KEGG" id="mik:FOE78_17240"/>
<feature type="region of interest" description="Disordered" evidence="1">
    <location>
        <begin position="492"/>
        <end position="514"/>
    </location>
</feature>
<dbReference type="PANTHER" id="PTHR22642:SF2">
    <property type="entry name" value="PROTEIN LONG AFTER FAR-RED 3"/>
    <property type="match status" value="1"/>
</dbReference>
<reference evidence="3 4" key="1">
    <citation type="submission" date="2019-07" db="EMBL/GenBank/DDBJ databases">
        <title>Microlunatus dokdonensis sp. nov. isolated from the rhizospheric soil of the wild plant Elymus tsukushiensis.</title>
        <authorList>
            <person name="Ghim S.-Y."/>
            <person name="Hwang Y.-J."/>
            <person name="Son J.-S."/>
            <person name="Shin J.-H."/>
        </authorList>
    </citation>
    <scope>NUCLEOTIDE SEQUENCE [LARGE SCALE GENOMIC DNA]</scope>
    <source>
        <strain evidence="3 4">KUDC0627</strain>
    </source>
</reference>
<feature type="compositionally biased region" description="Basic and acidic residues" evidence="1">
    <location>
        <begin position="498"/>
        <end position="514"/>
    </location>
</feature>
<evidence type="ECO:0000313" key="4">
    <source>
        <dbReference type="Proteomes" id="UP000319263"/>
    </source>
</evidence>
<dbReference type="Gene3D" id="3.20.20.140">
    <property type="entry name" value="Metal-dependent hydrolases"/>
    <property type="match status" value="1"/>
</dbReference>
<evidence type="ECO:0000259" key="2">
    <source>
        <dbReference type="Pfam" id="PF07969"/>
    </source>
</evidence>
<evidence type="ECO:0000313" key="3">
    <source>
        <dbReference type="EMBL" id="QDP98883.1"/>
    </source>
</evidence>
<accession>A0A516Q630</accession>
<sequence length="514" mass="55270">MTDDALWLAAVRRPGSDRLVDVKIGDGRVRAIVDHEPHRNDGASVHDAEGRWLIPGLYDGHVHATQYAIQQGRIDVSAATSAEHATRLVRDVLDHQPSRRVDGEPVIAAGFRDGFWPEQPTKTLLDDEFGSLPVIMISGDLHCGWANSAGMTLLGHRDHPTGVLKEKVWMDGLAALPQPPADRTDAWVDTALRGAVARGLTGIRDFEFADNLTVWLRRRRAGGVAIRVDCGVMAATLSERTTRGLRTGESLSGTDGLITMGPVNVFVDGSLNTRTALCHDPYPGGDDHGELVLDRDELTAIMADARGRGLQIAVHAIGDRANTIALDCFAASGIAGRIEHAQLVADDDLGRFAALGVVASVQPWHAIDDWPVADRYWSGRTGRSFPYAALAEAGATIEFGSDAPVAPLDPWHAIAAAVDRHGVIGREWHREQQLPVADAVRFSTCGPGIVRAGDAADLVLLDSDPYTLTGPELITIGVHATAVAGRRRYGPSELTEQGLDRSAGRRRRSVADDQ</sequence>
<feature type="domain" description="Amidohydrolase 3" evidence="2">
    <location>
        <begin position="45"/>
        <end position="489"/>
    </location>
</feature>
<dbReference type="EMBL" id="CP041692">
    <property type="protein sequence ID" value="QDP98883.1"/>
    <property type="molecule type" value="Genomic_DNA"/>
</dbReference>
<dbReference type="SUPFAM" id="SSF51338">
    <property type="entry name" value="Composite domain of metallo-dependent hydrolases"/>
    <property type="match status" value="1"/>
</dbReference>
<dbReference type="AlphaFoldDB" id="A0A516Q630"/>
<dbReference type="InterPro" id="IPR032466">
    <property type="entry name" value="Metal_Hydrolase"/>
</dbReference>
<dbReference type="Pfam" id="PF07969">
    <property type="entry name" value="Amidohydro_3"/>
    <property type="match status" value="1"/>
</dbReference>
<dbReference type="InterPro" id="IPR013108">
    <property type="entry name" value="Amidohydro_3"/>
</dbReference>
<dbReference type="GO" id="GO:0016810">
    <property type="term" value="F:hydrolase activity, acting on carbon-nitrogen (but not peptide) bonds"/>
    <property type="evidence" value="ECO:0007669"/>
    <property type="project" value="InterPro"/>
</dbReference>
<keyword evidence="3" id="KW-0378">Hydrolase</keyword>
<dbReference type="PANTHER" id="PTHR22642">
    <property type="entry name" value="IMIDAZOLONEPROPIONASE"/>
    <property type="match status" value="1"/>
</dbReference>
<protein>
    <submittedName>
        <fullName evidence="3">Amidohydrolase family protein</fullName>
    </submittedName>
</protein>
<dbReference type="SUPFAM" id="SSF51556">
    <property type="entry name" value="Metallo-dependent hydrolases"/>
    <property type="match status" value="1"/>
</dbReference>
<organism evidence="3 4">
    <name type="scientific">Microlunatus elymi</name>
    <dbReference type="NCBI Taxonomy" id="2596828"/>
    <lineage>
        <taxon>Bacteria</taxon>
        <taxon>Bacillati</taxon>
        <taxon>Actinomycetota</taxon>
        <taxon>Actinomycetes</taxon>
        <taxon>Propionibacteriales</taxon>
        <taxon>Propionibacteriaceae</taxon>
        <taxon>Microlunatus</taxon>
    </lineage>
</organism>
<keyword evidence="4" id="KW-1185">Reference proteome</keyword>
<dbReference type="InterPro" id="IPR011059">
    <property type="entry name" value="Metal-dep_hydrolase_composite"/>
</dbReference>
<dbReference type="Gene3D" id="2.30.40.10">
    <property type="entry name" value="Urease, subunit C, domain 1"/>
    <property type="match status" value="1"/>
</dbReference>
<evidence type="ECO:0000256" key="1">
    <source>
        <dbReference type="SAM" id="MobiDB-lite"/>
    </source>
</evidence>
<dbReference type="Gene3D" id="3.10.310.70">
    <property type="match status" value="1"/>
</dbReference>
<gene>
    <name evidence="3" type="ORF">FOE78_17240</name>
</gene>
<dbReference type="OrthoDB" id="3238066at2"/>
<dbReference type="Proteomes" id="UP000319263">
    <property type="component" value="Chromosome"/>
</dbReference>
<proteinExistence type="predicted"/>
<name>A0A516Q630_9ACTN</name>